<evidence type="ECO:0000256" key="1">
    <source>
        <dbReference type="SAM" id="MobiDB-lite"/>
    </source>
</evidence>
<feature type="compositionally biased region" description="Low complexity" evidence="1">
    <location>
        <begin position="26"/>
        <end position="35"/>
    </location>
</feature>
<feature type="compositionally biased region" description="Gly residues" evidence="1">
    <location>
        <begin position="93"/>
        <end position="103"/>
    </location>
</feature>
<accession>A0A5B7DYL8</accession>
<evidence type="ECO:0000313" key="3">
    <source>
        <dbReference type="Proteomes" id="UP000324222"/>
    </source>
</evidence>
<feature type="region of interest" description="Disordered" evidence="1">
    <location>
        <begin position="172"/>
        <end position="193"/>
    </location>
</feature>
<comment type="caution">
    <text evidence="2">The sequence shown here is derived from an EMBL/GenBank/DDBJ whole genome shotgun (WGS) entry which is preliminary data.</text>
</comment>
<keyword evidence="3" id="KW-1185">Reference proteome</keyword>
<proteinExistence type="predicted"/>
<reference evidence="2 3" key="1">
    <citation type="submission" date="2019-05" db="EMBL/GenBank/DDBJ databases">
        <title>Another draft genome of Portunus trituberculatus and its Hox gene families provides insights of decapod evolution.</title>
        <authorList>
            <person name="Jeong J.-H."/>
            <person name="Song I."/>
            <person name="Kim S."/>
            <person name="Choi T."/>
            <person name="Kim D."/>
            <person name="Ryu S."/>
            <person name="Kim W."/>
        </authorList>
    </citation>
    <scope>NUCLEOTIDE SEQUENCE [LARGE SCALE GENOMIC DNA]</scope>
    <source>
        <tissue evidence="2">Muscle</tissue>
    </source>
</reference>
<dbReference type="Proteomes" id="UP000324222">
    <property type="component" value="Unassembled WGS sequence"/>
</dbReference>
<organism evidence="2 3">
    <name type="scientific">Portunus trituberculatus</name>
    <name type="common">Swimming crab</name>
    <name type="synonym">Neptunus trituberculatus</name>
    <dbReference type="NCBI Taxonomy" id="210409"/>
    <lineage>
        <taxon>Eukaryota</taxon>
        <taxon>Metazoa</taxon>
        <taxon>Ecdysozoa</taxon>
        <taxon>Arthropoda</taxon>
        <taxon>Crustacea</taxon>
        <taxon>Multicrustacea</taxon>
        <taxon>Malacostraca</taxon>
        <taxon>Eumalacostraca</taxon>
        <taxon>Eucarida</taxon>
        <taxon>Decapoda</taxon>
        <taxon>Pleocyemata</taxon>
        <taxon>Brachyura</taxon>
        <taxon>Eubrachyura</taxon>
        <taxon>Portunoidea</taxon>
        <taxon>Portunidae</taxon>
        <taxon>Portuninae</taxon>
        <taxon>Portunus</taxon>
    </lineage>
</organism>
<feature type="region of interest" description="Disordered" evidence="1">
    <location>
        <begin position="1"/>
        <end position="39"/>
    </location>
</feature>
<feature type="compositionally biased region" description="Basic and acidic residues" evidence="1">
    <location>
        <begin position="178"/>
        <end position="193"/>
    </location>
</feature>
<dbReference type="AlphaFoldDB" id="A0A5B7DYL8"/>
<feature type="compositionally biased region" description="Gly residues" evidence="1">
    <location>
        <begin position="69"/>
        <end position="85"/>
    </location>
</feature>
<evidence type="ECO:0000313" key="2">
    <source>
        <dbReference type="EMBL" id="MPC26073.1"/>
    </source>
</evidence>
<name>A0A5B7DYL8_PORTR</name>
<dbReference type="EMBL" id="VSRR010001552">
    <property type="protein sequence ID" value="MPC26073.1"/>
    <property type="molecule type" value="Genomic_DNA"/>
</dbReference>
<sequence>MLLLPQFDTESGDEGGEVEAVSLPASRSSSSSSSSQGCGARRCVGVFYRGSAWHASVSGGARHLEGRCGVRGGGGSGCGRAGGQAGRERQSRAGGGQCGGGPGSVKTGWLPRAHGSQGSDGSPAAARDAALPEGRRTMGWLPAPTRRPPPLPSSLSLLLGFLFLVAVVLPSVTAEPEPDPKPQQEDYYDYGKY</sequence>
<feature type="region of interest" description="Disordered" evidence="1">
    <location>
        <begin position="66"/>
        <end position="129"/>
    </location>
</feature>
<protein>
    <submittedName>
        <fullName evidence="2">Uncharacterized protein</fullName>
    </submittedName>
</protein>
<gene>
    <name evidence="2" type="ORF">E2C01_019203</name>
</gene>